<evidence type="ECO:0000259" key="3">
    <source>
        <dbReference type="PROSITE" id="PS50158"/>
    </source>
</evidence>
<evidence type="ECO:0000313" key="5">
    <source>
        <dbReference type="Proteomes" id="UP001188597"/>
    </source>
</evidence>
<dbReference type="InterPro" id="IPR025724">
    <property type="entry name" value="GAG-pre-integrase_dom"/>
</dbReference>
<protein>
    <recommendedName>
        <fullName evidence="3">CCHC-type domain-containing protein</fullName>
    </recommendedName>
</protein>
<comment type="caution">
    <text evidence="4">The sequence shown here is derived from an EMBL/GenBank/DDBJ whole genome shotgun (WGS) entry which is preliminary data.</text>
</comment>
<dbReference type="PROSITE" id="PS50158">
    <property type="entry name" value="ZF_CCHC"/>
    <property type="match status" value="1"/>
</dbReference>
<dbReference type="CDD" id="cd09272">
    <property type="entry name" value="RNase_HI_RT_Ty1"/>
    <property type="match status" value="1"/>
</dbReference>
<keyword evidence="5" id="KW-1185">Reference proteome</keyword>
<keyword evidence="1" id="KW-0863">Zinc-finger</keyword>
<dbReference type="GO" id="GO:0003676">
    <property type="term" value="F:nucleic acid binding"/>
    <property type="evidence" value="ECO:0007669"/>
    <property type="project" value="InterPro"/>
</dbReference>
<evidence type="ECO:0000256" key="1">
    <source>
        <dbReference type="PROSITE-ProRule" id="PRU00047"/>
    </source>
</evidence>
<dbReference type="GO" id="GO:0008270">
    <property type="term" value="F:zinc ion binding"/>
    <property type="evidence" value="ECO:0007669"/>
    <property type="project" value="UniProtKB-KW"/>
</dbReference>
<dbReference type="Proteomes" id="UP001188597">
    <property type="component" value="Unassembled WGS sequence"/>
</dbReference>
<dbReference type="InterPro" id="IPR036875">
    <property type="entry name" value="Znf_CCHC_sf"/>
</dbReference>
<organism evidence="4 5">
    <name type="scientific">Escallonia herrerae</name>
    <dbReference type="NCBI Taxonomy" id="1293975"/>
    <lineage>
        <taxon>Eukaryota</taxon>
        <taxon>Viridiplantae</taxon>
        <taxon>Streptophyta</taxon>
        <taxon>Embryophyta</taxon>
        <taxon>Tracheophyta</taxon>
        <taxon>Spermatophyta</taxon>
        <taxon>Magnoliopsida</taxon>
        <taxon>eudicotyledons</taxon>
        <taxon>Gunneridae</taxon>
        <taxon>Pentapetalae</taxon>
        <taxon>asterids</taxon>
        <taxon>campanulids</taxon>
        <taxon>Escalloniales</taxon>
        <taxon>Escalloniaceae</taxon>
        <taxon>Escallonia</taxon>
    </lineage>
</organism>
<dbReference type="Pfam" id="PF13976">
    <property type="entry name" value="gag_pre-integrs"/>
    <property type="match status" value="1"/>
</dbReference>
<name>A0AA89AFE3_9ASTE</name>
<dbReference type="Pfam" id="PF00098">
    <property type="entry name" value="zf-CCHC"/>
    <property type="match status" value="1"/>
</dbReference>
<reference evidence="4" key="1">
    <citation type="submission" date="2022-12" db="EMBL/GenBank/DDBJ databases">
        <title>Draft genome assemblies for two species of Escallonia (Escalloniales).</title>
        <authorList>
            <person name="Chanderbali A."/>
            <person name="Dervinis C."/>
            <person name="Anghel I."/>
            <person name="Soltis D."/>
            <person name="Soltis P."/>
            <person name="Zapata F."/>
        </authorList>
    </citation>
    <scope>NUCLEOTIDE SEQUENCE</scope>
    <source>
        <strain evidence="4">UCBG64.0493</strain>
        <tissue evidence="4">Leaf</tissue>
    </source>
</reference>
<dbReference type="AlphaFoldDB" id="A0AA89AFE3"/>
<dbReference type="SMART" id="SM00343">
    <property type="entry name" value="ZnF_C2HC"/>
    <property type="match status" value="1"/>
</dbReference>
<keyword evidence="1" id="KW-0862">Zinc</keyword>
<gene>
    <name evidence="4" type="ORF">RJ639_023320</name>
</gene>
<dbReference type="InterPro" id="IPR054722">
    <property type="entry name" value="PolX-like_BBD"/>
</dbReference>
<dbReference type="Gene3D" id="4.10.60.10">
    <property type="entry name" value="Zinc finger, CCHC-type"/>
    <property type="match status" value="1"/>
</dbReference>
<dbReference type="SUPFAM" id="SSF57756">
    <property type="entry name" value="Retrovirus zinc finger-like domains"/>
    <property type="match status" value="1"/>
</dbReference>
<accession>A0AA89AFE3</accession>
<evidence type="ECO:0000313" key="4">
    <source>
        <dbReference type="EMBL" id="KAK3000106.1"/>
    </source>
</evidence>
<dbReference type="InterPro" id="IPR001878">
    <property type="entry name" value="Znf_CCHC"/>
</dbReference>
<dbReference type="PANTHER" id="PTHR47481">
    <property type="match status" value="1"/>
</dbReference>
<sequence length="684" mass="76844">MFALKTTVEEDVLEHIRDATTPKQAWDTFTKLFLKKNDMRLQLLESELLSIVQRDMTVAQYFHKVKMLCREISKLDPQAPIGETRMKQIIIHGLRPEYRGFVAAVQGWQTQPSLVEFENLLAGQEALAKQMGGASPKGQEEALYANNGRWNSKQHGAGGSKKNDDDTGVRQSEWSTRGGGGSKSQSRGKKFKGRCFNCKKKGHMAKECRSKNKGVESNVATFKVEEEWDAEAFFAAEEEDLAFTAITSNRINYEKDWIVDSGCSNHMTGDVEKLQNLSDYKGSRVVVTANNSKLPIAHVGSAIVSPQSSDDEVPLQNVYHVPGMKKNLLSVAQLTSSGHFVLFGPQDVKVYRDLEIIEEPMIKGQKLESVYVLSAETAYVDKARRNETTDLWHMRLSHVSYSKLDVMMKKSMLRGLPQIEKCYTSRNVVFDEASSWWSSDKEVLPNSDVFKEALESSQIHLSLDEVDGTVDEGNVEEDVAQNPWQTGVYQQPSEEGDSSGVETPLLRRSTRTRKPNPNRYMQNPKKLHLEAVRGILRYVKGTLDYGIIYKKGGDCKLVGFCDADYAGDHDTRRSTTGYVFTLGSGVVSWCSERQPTVSLSTTEAEYRAAAMAAQESTWILQLLEDLHQPIEEKVLQEEIELEHVRTENQVADLLTKSLSENKFQSFRRQLGMANKGGASVEGEY</sequence>
<feature type="compositionally biased region" description="Polar residues" evidence="2">
    <location>
        <begin position="482"/>
        <end position="493"/>
    </location>
</feature>
<feature type="domain" description="CCHC-type" evidence="3">
    <location>
        <begin position="194"/>
        <end position="210"/>
    </location>
</feature>
<proteinExistence type="predicted"/>
<dbReference type="Pfam" id="PF22936">
    <property type="entry name" value="Pol_BBD"/>
    <property type="match status" value="1"/>
</dbReference>
<dbReference type="Pfam" id="PF14223">
    <property type="entry name" value="Retrotran_gag_2"/>
    <property type="match status" value="1"/>
</dbReference>
<dbReference type="PANTHER" id="PTHR47481:SF36">
    <property type="entry name" value="CCHC-TYPE DOMAIN-CONTAINING PROTEIN"/>
    <property type="match status" value="1"/>
</dbReference>
<evidence type="ECO:0000256" key="2">
    <source>
        <dbReference type="SAM" id="MobiDB-lite"/>
    </source>
</evidence>
<dbReference type="EMBL" id="JAVXUP010003087">
    <property type="protein sequence ID" value="KAK3000106.1"/>
    <property type="molecule type" value="Genomic_DNA"/>
</dbReference>
<feature type="region of interest" description="Disordered" evidence="2">
    <location>
        <begin position="480"/>
        <end position="522"/>
    </location>
</feature>
<feature type="region of interest" description="Disordered" evidence="2">
    <location>
        <begin position="149"/>
        <end position="190"/>
    </location>
</feature>
<keyword evidence="1" id="KW-0479">Metal-binding</keyword>